<dbReference type="Gene3D" id="3.30.1360.120">
    <property type="entry name" value="Probable tRNA modification gtpase trme, domain 1"/>
    <property type="match status" value="1"/>
</dbReference>
<comment type="caution">
    <text evidence="7">The sequence shown here is derived from an EMBL/GenBank/DDBJ whole genome shotgun (WGS) entry which is preliminary data.</text>
</comment>
<dbReference type="SUPFAM" id="SSF103025">
    <property type="entry name" value="Folate-binding domain"/>
    <property type="match status" value="1"/>
</dbReference>
<evidence type="ECO:0000256" key="2">
    <source>
        <dbReference type="ARBA" id="ARBA00022946"/>
    </source>
</evidence>
<accession>A0A9W7XXC6</accession>
<sequence length="395" mass="42958">MSLPACRLFSSMDGPGGVLKVQDVREFETLLDNTDQYARLGGRAVVEVSGRDASEFLQGMQCNNMPSIDQGGPGMLTGFLVPQGRVIADAFIYPKNAGVNFPHPVFLVEVDARAKDRLLKTLRFYKLRSQLSIRDVTDEYGVWGVWGPGSSALVGSQGQPISHVPRGSLVFKGETSAAASVWLNDTRAPNMGLRLLLPKYQSPVLPGSFDERSGDTYMLRRILKGVPEGSSDFVADVSVPLECNMDYMHGVHFNKGCYVGQELTIRTHHRGVVRKRIVPVIYSLPELNPTGANPLLVDRMFSQMRLPAPQADIVRVAEQAAADSEQKPGRARKVPPGKTASAVFNAGLALMRLEHVEQYVAQADGPGAVVFETVGADGGRLLVSPWSPSWWPSAS</sequence>
<evidence type="ECO:0000256" key="4">
    <source>
        <dbReference type="ARBA" id="ARBA00093447"/>
    </source>
</evidence>
<feature type="domain" description="GCVT N-terminal" evidence="5">
    <location>
        <begin position="46"/>
        <end position="155"/>
    </location>
</feature>
<feature type="domain" description="CAF17 C-terminal" evidence="6">
    <location>
        <begin position="274"/>
        <end position="392"/>
    </location>
</feature>
<dbReference type="Pfam" id="PF01571">
    <property type="entry name" value="GCV_T"/>
    <property type="match status" value="1"/>
</dbReference>
<dbReference type="NCBIfam" id="TIGR03317">
    <property type="entry name" value="ygfZ_signature"/>
    <property type="match status" value="1"/>
</dbReference>
<dbReference type="PANTHER" id="PTHR22602">
    <property type="entry name" value="TRANSFERASE CAF17, MITOCHONDRIAL-RELATED"/>
    <property type="match status" value="1"/>
</dbReference>
<gene>
    <name evidence="7" type="primary">CAF17</name>
    <name evidence="7" type="ORF">LPJ53_002866</name>
</gene>
<keyword evidence="3" id="KW-0496">Mitochondrion</keyword>
<evidence type="ECO:0000259" key="6">
    <source>
        <dbReference type="Pfam" id="PF25455"/>
    </source>
</evidence>
<comment type="similarity">
    <text evidence="4">Belongs to the GcvT family. CAF17/IBA57 subfamily.</text>
</comment>
<keyword evidence="8" id="KW-1185">Reference proteome</keyword>
<organism evidence="7 8">
    <name type="scientific">Coemansia erecta</name>
    <dbReference type="NCBI Taxonomy" id="147472"/>
    <lineage>
        <taxon>Eukaryota</taxon>
        <taxon>Fungi</taxon>
        <taxon>Fungi incertae sedis</taxon>
        <taxon>Zoopagomycota</taxon>
        <taxon>Kickxellomycotina</taxon>
        <taxon>Kickxellomycetes</taxon>
        <taxon>Kickxellales</taxon>
        <taxon>Kickxellaceae</taxon>
        <taxon>Coemansia</taxon>
    </lineage>
</organism>
<dbReference type="PANTHER" id="PTHR22602:SF0">
    <property type="entry name" value="TRANSFERASE CAF17, MITOCHONDRIAL-RELATED"/>
    <property type="match status" value="1"/>
</dbReference>
<dbReference type="InterPro" id="IPR027266">
    <property type="entry name" value="TrmE/GcvT-like"/>
</dbReference>
<evidence type="ECO:0000256" key="3">
    <source>
        <dbReference type="ARBA" id="ARBA00023128"/>
    </source>
</evidence>
<evidence type="ECO:0000313" key="7">
    <source>
        <dbReference type="EMBL" id="KAJ1722729.1"/>
    </source>
</evidence>
<dbReference type="GO" id="GO:0016226">
    <property type="term" value="P:iron-sulfur cluster assembly"/>
    <property type="evidence" value="ECO:0007669"/>
    <property type="project" value="TreeGrafter"/>
</dbReference>
<dbReference type="Pfam" id="PF25455">
    <property type="entry name" value="Beta-barrel_CAF17_C"/>
    <property type="match status" value="1"/>
</dbReference>
<dbReference type="InterPro" id="IPR017703">
    <property type="entry name" value="YgfZ/GCV_T_CS"/>
</dbReference>
<dbReference type="EMBL" id="JANBOJ010000097">
    <property type="protein sequence ID" value="KAJ1722729.1"/>
    <property type="molecule type" value="Genomic_DNA"/>
</dbReference>
<evidence type="ECO:0000259" key="5">
    <source>
        <dbReference type="Pfam" id="PF01571"/>
    </source>
</evidence>
<dbReference type="InterPro" id="IPR057460">
    <property type="entry name" value="CAF17_C"/>
</dbReference>
<evidence type="ECO:0000313" key="8">
    <source>
        <dbReference type="Proteomes" id="UP001149813"/>
    </source>
</evidence>
<dbReference type="GO" id="GO:0005759">
    <property type="term" value="C:mitochondrial matrix"/>
    <property type="evidence" value="ECO:0007669"/>
    <property type="project" value="TreeGrafter"/>
</dbReference>
<dbReference type="InterPro" id="IPR006222">
    <property type="entry name" value="GCVT_N"/>
</dbReference>
<dbReference type="AlphaFoldDB" id="A0A9W7XXC6"/>
<reference evidence="7" key="1">
    <citation type="submission" date="2022-07" db="EMBL/GenBank/DDBJ databases">
        <title>Phylogenomic reconstructions and comparative analyses of Kickxellomycotina fungi.</title>
        <authorList>
            <person name="Reynolds N.K."/>
            <person name="Stajich J.E."/>
            <person name="Barry K."/>
            <person name="Grigoriev I.V."/>
            <person name="Crous P."/>
            <person name="Smith M.E."/>
        </authorList>
    </citation>
    <scope>NUCLEOTIDE SEQUENCE</scope>
    <source>
        <strain evidence="7">NBRC 32514</strain>
    </source>
</reference>
<keyword evidence="2" id="KW-0809">Transit peptide</keyword>
<comment type="subcellular location">
    <subcellularLocation>
        <location evidence="1">Mitochondrion</location>
    </subcellularLocation>
</comment>
<dbReference type="InterPro" id="IPR045179">
    <property type="entry name" value="YgfZ/GcvT"/>
</dbReference>
<protein>
    <submittedName>
        <fullName evidence="7">Ccr4 associated factor</fullName>
    </submittedName>
</protein>
<name>A0A9W7XXC6_9FUNG</name>
<dbReference type="OrthoDB" id="191995at2759"/>
<dbReference type="Proteomes" id="UP001149813">
    <property type="component" value="Unassembled WGS sequence"/>
</dbReference>
<evidence type="ECO:0000256" key="1">
    <source>
        <dbReference type="ARBA" id="ARBA00004173"/>
    </source>
</evidence>
<proteinExistence type="inferred from homology"/>